<evidence type="ECO:0000313" key="9">
    <source>
        <dbReference type="Proteomes" id="UP001620461"/>
    </source>
</evidence>
<reference evidence="8 9" key="1">
    <citation type="submission" date="2020-10" db="EMBL/GenBank/DDBJ databases">
        <title>Phylogeny of dyella-like bacteria.</title>
        <authorList>
            <person name="Fu J."/>
        </authorList>
    </citation>
    <scope>NUCLEOTIDE SEQUENCE [LARGE SCALE GENOMIC DNA]</scope>
    <source>
        <strain evidence="8 9">JP1</strain>
    </source>
</reference>
<dbReference type="RefSeq" id="WP_404543729.1">
    <property type="nucleotide sequence ID" value="NZ_JADIKJ010000001.1"/>
</dbReference>
<evidence type="ECO:0000256" key="6">
    <source>
        <dbReference type="SAM" id="MobiDB-lite"/>
    </source>
</evidence>
<protein>
    <recommendedName>
        <fullName evidence="2">histidine kinase</fullName>
        <ecNumber evidence="2">2.7.13.3</ecNumber>
    </recommendedName>
</protein>
<evidence type="ECO:0000256" key="2">
    <source>
        <dbReference type="ARBA" id="ARBA00012438"/>
    </source>
</evidence>
<evidence type="ECO:0000256" key="5">
    <source>
        <dbReference type="ARBA" id="ARBA00023012"/>
    </source>
</evidence>
<keyword evidence="3" id="KW-0808">Transferase</keyword>
<keyword evidence="5" id="KW-0902">Two-component regulatory system</keyword>
<evidence type="ECO:0000256" key="3">
    <source>
        <dbReference type="ARBA" id="ARBA00022679"/>
    </source>
</evidence>
<dbReference type="Pfam" id="PF02518">
    <property type="entry name" value="HATPase_c"/>
    <property type="match status" value="1"/>
</dbReference>
<name>A0ABW8JCJ5_9GAMM</name>
<dbReference type="SUPFAM" id="SSF55874">
    <property type="entry name" value="ATPase domain of HSP90 chaperone/DNA topoisomerase II/histidine kinase"/>
    <property type="match status" value="1"/>
</dbReference>
<dbReference type="EMBL" id="JADIKJ010000001">
    <property type="protein sequence ID" value="MFK2898754.1"/>
    <property type="molecule type" value="Genomic_DNA"/>
</dbReference>
<accession>A0ABW8JCJ5</accession>
<dbReference type="InterPro" id="IPR003594">
    <property type="entry name" value="HATPase_dom"/>
</dbReference>
<dbReference type="PANTHER" id="PTHR24421">
    <property type="entry name" value="NITRATE/NITRITE SENSOR PROTEIN NARX-RELATED"/>
    <property type="match status" value="1"/>
</dbReference>
<dbReference type="Gene3D" id="3.30.565.10">
    <property type="entry name" value="Histidine kinase-like ATPase, C-terminal domain"/>
    <property type="match status" value="1"/>
</dbReference>
<dbReference type="InterPro" id="IPR050482">
    <property type="entry name" value="Sensor_HK_TwoCompSys"/>
</dbReference>
<dbReference type="EC" id="2.7.13.3" evidence="2"/>
<proteinExistence type="predicted"/>
<dbReference type="PANTHER" id="PTHR24421:SF10">
    <property type="entry name" value="NITRATE_NITRITE SENSOR PROTEIN NARQ"/>
    <property type="match status" value="1"/>
</dbReference>
<feature type="domain" description="Histidine kinase/HSP90-like ATPase" evidence="7">
    <location>
        <begin position="132"/>
        <end position="224"/>
    </location>
</feature>
<comment type="catalytic activity">
    <reaction evidence="1">
        <text>ATP + protein L-histidine = ADP + protein N-phospho-L-histidine.</text>
        <dbReference type="EC" id="2.7.13.3"/>
    </reaction>
</comment>
<evidence type="ECO:0000313" key="8">
    <source>
        <dbReference type="EMBL" id="MFK2898754.1"/>
    </source>
</evidence>
<evidence type="ECO:0000256" key="4">
    <source>
        <dbReference type="ARBA" id="ARBA00022777"/>
    </source>
</evidence>
<gene>
    <name evidence="8" type="ORF">ISP15_00185</name>
</gene>
<keyword evidence="4" id="KW-0418">Kinase</keyword>
<keyword evidence="9" id="KW-1185">Reference proteome</keyword>
<evidence type="ECO:0000256" key="1">
    <source>
        <dbReference type="ARBA" id="ARBA00000085"/>
    </source>
</evidence>
<dbReference type="Proteomes" id="UP001620461">
    <property type="component" value="Unassembled WGS sequence"/>
</dbReference>
<sequence length="247" mass="26448">MHKAVDGEEAVSLRRAPSHGATTQVATRLMQRLHDGPTQLMTLALLELDQARQSERVAGAQVLGGIRSLVCEALRGTRQVLEEWDSGMAADKSMSLTTSLIHLGRRLSSFTGLALHIDCDDSVFDPPPPVAIAVLQAIQELLLNTCKHAPGANVELVLTALAYGFELTVSDDGPGFDPVAVYQRHSEHGGLGLGAMPERLARVDASFNLQAGPGAGVHACIRWPGDFAEQGWPGRRVVRLPGRASLR</sequence>
<dbReference type="CDD" id="cd16917">
    <property type="entry name" value="HATPase_UhpB-NarQ-NarX-like"/>
    <property type="match status" value="1"/>
</dbReference>
<organism evidence="8 9">
    <name type="scientific">Dyella jejuensis</name>
    <dbReference type="NCBI Taxonomy" id="1432009"/>
    <lineage>
        <taxon>Bacteria</taxon>
        <taxon>Pseudomonadati</taxon>
        <taxon>Pseudomonadota</taxon>
        <taxon>Gammaproteobacteria</taxon>
        <taxon>Lysobacterales</taxon>
        <taxon>Rhodanobacteraceae</taxon>
        <taxon>Dyella</taxon>
    </lineage>
</organism>
<comment type="caution">
    <text evidence="8">The sequence shown here is derived from an EMBL/GenBank/DDBJ whole genome shotgun (WGS) entry which is preliminary data.</text>
</comment>
<dbReference type="InterPro" id="IPR036890">
    <property type="entry name" value="HATPase_C_sf"/>
</dbReference>
<evidence type="ECO:0000259" key="7">
    <source>
        <dbReference type="Pfam" id="PF02518"/>
    </source>
</evidence>
<feature type="region of interest" description="Disordered" evidence="6">
    <location>
        <begin position="1"/>
        <end position="21"/>
    </location>
</feature>